<proteinExistence type="predicted"/>
<evidence type="ECO:0000313" key="2">
    <source>
        <dbReference type="Proteomes" id="UP000831120"/>
    </source>
</evidence>
<keyword evidence="2" id="KW-1185">Reference proteome</keyword>
<accession>A0ABM7XGN1</accession>
<name>A0ABM7XGN1_THEBO</name>
<evidence type="ECO:0000313" key="1">
    <source>
        <dbReference type="EMBL" id="BDG15442.1"/>
    </source>
</evidence>
<reference evidence="1 2" key="1">
    <citation type="journal article" date="2022" name="Microbiol. Resour. Announc.">
        <title>Complete Genome Sequences of Thermus Strains Isolated from Senami Hot Spring in Japan.</title>
        <authorList>
            <person name="Miyazaki K."/>
        </authorList>
    </citation>
    <scope>NUCLEOTIDE SEQUENCE [LARGE SCALE GENOMIC DNA]</scope>
    <source>
        <strain evidence="1 2">SNM4-1</strain>
    </source>
</reference>
<gene>
    <name evidence="1" type="ORF">TbrSNM41_01760</name>
</gene>
<dbReference type="EMBL" id="AP025593">
    <property type="protein sequence ID" value="BDG15442.1"/>
    <property type="molecule type" value="Genomic_DNA"/>
</dbReference>
<dbReference type="Proteomes" id="UP000831120">
    <property type="component" value="Chromosome"/>
</dbReference>
<sequence>MNSMRLLGYGIDTLVVNLYWDTGAYNLPEGLESTLDNLKELGRDDPDAGVFWGVDAYLPLPNPLRGWSSCSEIEPELFQSASVHSVRHYRWLLDFAGLVFWRLSSVKETTRRASFPAMRVEFTGRYLMYARRRADEVVRWAVEAATNLVGVRPSRVQVSRADLFCDVEVPPGYFGLESLNRFTSRSRARGLYAVEPAALGEAQAPATGGGPMSITPPATSGLRVPESWAEGPGHLSAHLRGRDWSGFTFGRGPLHARVYSKTIEAKSKPGARALLEVYAQEHGPIQGEVVRVEFQLTTEALAEMVVPGDGSDVRDWDTFLWAVPAIWRYLTGEWLQYRADGGHKHMRHNEVDEVWKLVQSAFQSGEVGSGGIVRHAWKAVVDPVMLAKQALGAYLSALVAVGKVVDRVRGVWVRLFRELGLDEEGEKVLAKVGYWAVRKAEKVKLARFGMMPEFGGV</sequence>
<organism evidence="1 2">
    <name type="scientific">Thermus brockianus</name>
    <dbReference type="NCBI Taxonomy" id="56956"/>
    <lineage>
        <taxon>Bacteria</taxon>
        <taxon>Thermotogati</taxon>
        <taxon>Deinococcota</taxon>
        <taxon>Deinococci</taxon>
        <taxon>Thermales</taxon>
        <taxon>Thermaceae</taxon>
        <taxon>Thermus</taxon>
    </lineage>
</organism>
<protein>
    <submittedName>
        <fullName evidence="1">Uncharacterized protein</fullName>
    </submittedName>
</protein>